<gene>
    <name evidence="2" type="ORF">BISU_0128</name>
</gene>
<protein>
    <submittedName>
        <fullName evidence="2">Uncharacterized protein</fullName>
    </submittedName>
</protein>
<accession>A0A087E7A4</accession>
<dbReference type="AlphaFoldDB" id="A0A087E7A4"/>
<proteinExistence type="predicted"/>
<feature type="region of interest" description="Disordered" evidence="1">
    <location>
        <begin position="60"/>
        <end position="89"/>
    </location>
</feature>
<comment type="caution">
    <text evidence="2">The sequence shown here is derived from an EMBL/GenBank/DDBJ whole genome shotgun (WGS) entry which is preliminary data.</text>
</comment>
<evidence type="ECO:0000313" key="2">
    <source>
        <dbReference type="EMBL" id="KFJ03655.1"/>
    </source>
</evidence>
<organism evidence="2 3">
    <name type="scientific">Bifidobacterium subtile</name>
    <dbReference type="NCBI Taxonomy" id="77635"/>
    <lineage>
        <taxon>Bacteria</taxon>
        <taxon>Bacillati</taxon>
        <taxon>Actinomycetota</taxon>
        <taxon>Actinomycetes</taxon>
        <taxon>Bifidobacteriales</taxon>
        <taxon>Bifidobacteriaceae</taxon>
        <taxon>Bifidobacterium</taxon>
    </lineage>
</organism>
<dbReference type="Proteomes" id="UP000029055">
    <property type="component" value="Unassembled WGS sequence"/>
</dbReference>
<name>A0A087E7A4_9BIFI</name>
<dbReference type="RefSeq" id="WP_024462984.1">
    <property type="nucleotide sequence ID" value="NZ_CP062939.1"/>
</dbReference>
<feature type="compositionally biased region" description="Basic residues" evidence="1">
    <location>
        <begin position="73"/>
        <end position="89"/>
    </location>
</feature>
<dbReference type="EMBL" id="JGZR01000006">
    <property type="protein sequence ID" value="KFJ03655.1"/>
    <property type="molecule type" value="Genomic_DNA"/>
</dbReference>
<reference evidence="2 3" key="1">
    <citation type="submission" date="2014-03" db="EMBL/GenBank/DDBJ databases">
        <title>Genomics of Bifidobacteria.</title>
        <authorList>
            <person name="Ventura M."/>
            <person name="Milani C."/>
            <person name="Lugli G.A."/>
        </authorList>
    </citation>
    <scope>NUCLEOTIDE SEQUENCE [LARGE SCALE GENOMIC DNA]</scope>
    <source>
        <strain evidence="2 3">LMG 11597</strain>
    </source>
</reference>
<evidence type="ECO:0000313" key="3">
    <source>
        <dbReference type="Proteomes" id="UP000029055"/>
    </source>
</evidence>
<keyword evidence="3" id="KW-1185">Reference proteome</keyword>
<dbReference type="eggNOG" id="ENOG50320BB">
    <property type="taxonomic scope" value="Bacteria"/>
</dbReference>
<dbReference type="OrthoDB" id="3232804at2"/>
<evidence type="ECO:0000256" key="1">
    <source>
        <dbReference type="SAM" id="MobiDB-lite"/>
    </source>
</evidence>
<sequence length="89" mass="10476">MHYFIPKRCVTSNKIMYHDKAQAQRAAEASFVERGVQLWVYRCEYCGAWHLTHRDPETSLAYGSEAQGPHGSDRRKPHSRKRGYKPRRK</sequence>